<dbReference type="AlphaFoldDB" id="A0AAW6T269"/>
<accession>A0AAW6T269</accession>
<proteinExistence type="predicted"/>
<protein>
    <submittedName>
        <fullName evidence="2">Uncharacterized protein</fullName>
    </submittedName>
</protein>
<dbReference type="Proteomes" id="UP001159179">
    <property type="component" value="Unassembled WGS sequence"/>
</dbReference>
<evidence type="ECO:0000313" key="2">
    <source>
        <dbReference type="EMBL" id="MDH5163379.1"/>
    </source>
</evidence>
<name>A0AAW6T269_9BACI</name>
<keyword evidence="1" id="KW-0732">Signal</keyword>
<gene>
    <name evidence="2" type="ORF">P5X88_20815</name>
</gene>
<evidence type="ECO:0000256" key="1">
    <source>
        <dbReference type="SAM" id="SignalP"/>
    </source>
</evidence>
<dbReference type="EMBL" id="JAROYP010000014">
    <property type="protein sequence ID" value="MDH5163379.1"/>
    <property type="molecule type" value="Genomic_DNA"/>
</dbReference>
<feature type="signal peptide" evidence="1">
    <location>
        <begin position="1"/>
        <end position="19"/>
    </location>
</feature>
<evidence type="ECO:0000313" key="3">
    <source>
        <dbReference type="Proteomes" id="UP001159179"/>
    </source>
</evidence>
<dbReference type="RefSeq" id="WP_280618084.1">
    <property type="nucleotide sequence ID" value="NZ_JAROYP010000014.1"/>
</dbReference>
<feature type="chain" id="PRO_5043936116" evidence="1">
    <location>
        <begin position="20"/>
        <end position="425"/>
    </location>
</feature>
<comment type="caution">
    <text evidence="2">The sequence shown here is derived from an EMBL/GenBank/DDBJ whole genome shotgun (WGS) entry which is preliminary data.</text>
</comment>
<organism evidence="2 3">
    <name type="scientific">Heyndrickxia oleronia</name>
    <dbReference type="NCBI Taxonomy" id="38875"/>
    <lineage>
        <taxon>Bacteria</taxon>
        <taxon>Bacillati</taxon>
        <taxon>Bacillota</taxon>
        <taxon>Bacilli</taxon>
        <taxon>Bacillales</taxon>
        <taxon>Bacillaceae</taxon>
        <taxon>Heyndrickxia</taxon>
    </lineage>
</organism>
<reference evidence="2" key="1">
    <citation type="submission" date="2023-03" db="EMBL/GenBank/DDBJ databases">
        <title>Bacterial isolates from washroom surfaces on a university campus.</title>
        <authorList>
            <person name="Holman D.B."/>
            <person name="Gzyl K.E."/>
            <person name="Taheri A.E."/>
        </authorList>
    </citation>
    <scope>NUCLEOTIDE SEQUENCE</scope>
    <source>
        <strain evidence="2">RD03</strain>
    </source>
</reference>
<sequence>MRKLLLFVTTLLISMSINYGIFVNQANASSSYTETPTSDGGKIIEWSSNTYVQYWWEEDDPNTIMYTSEFTGGVVKIKKQDFFNSIHRIQAQSVLPVPDYIQDTGDLQIEFVSKSASIPSETMYSVELLANHQLKINVLSTPFLAKNAGEIFSTGPNSAKYLVDLKLRITIPGPPPMTTCNIEGSYLASGSGSSLVKTIKIPVYDEDGDFLYYDYKYYYDYLTTNITDLSKKNVQAGFGYEFKVVTDYSNEYYGMGDGWYGAQRVVAYFPSSDSFLPKEVELEPLYPTTNWHNEWILPRVYVEKFSGNMFYSQYDANRDVEDELLDGGNKWYTPFKQKDGPYNFYIRAYNAGKNSISAADSDWVGVCGSPFDDYVVRLVRPDNPFPAGVGSNWQGSEAIITNLVDWYYEKHAQGEMPAKSDEWVN</sequence>